<keyword evidence="3" id="KW-1185">Reference proteome</keyword>
<evidence type="ECO:0000313" key="2">
    <source>
        <dbReference type="EMBL" id="GAA4758175.1"/>
    </source>
</evidence>
<protein>
    <recommendedName>
        <fullName evidence="4">YbjQ family protein</fullName>
    </recommendedName>
</protein>
<name>A0ABP8ZJ36_9FLAO</name>
<dbReference type="Proteomes" id="UP001500141">
    <property type="component" value="Unassembled WGS sequence"/>
</dbReference>
<gene>
    <name evidence="2" type="ORF">GCM10023230_02680</name>
</gene>
<dbReference type="PANTHER" id="PTHR34068">
    <property type="entry name" value="UPF0145 PROTEIN YBJQ"/>
    <property type="match status" value="1"/>
</dbReference>
<reference evidence="3" key="1">
    <citation type="journal article" date="2019" name="Int. J. Syst. Evol. Microbiol.">
        <title>The Global Catalogue of Microorganisms (GCM) 10K type strain sequencing project: providing services to taxonomists for standard genome sequencing and annotation.</title>
        <authorList>
            <consortium name="The Broad Institute Genomics Platform"/>
            <consortium name="The Broad Institute Genome Sequencing Center for Infectious Disease"/>
            <person name="Wu L."/>
            <person name="Ma J."/>
        </authorList>
    </citation>
    <scope>NUCLEOTIDE SEQUENCE [LARGE SCALE GENOMIC DNA]</scope>
    <source>
        <strain evidence="3">JCM 18198</strain>
    </source>
</reference>
<accession>A0ABP8ZJ36</accession>
<dbReference type="InterPro" id="IPR035439">
    <property type="entry name" value="UPF0145_dom_sf"/>
</dbReference>
<dbReference type="Pfam" id="PF01906">
    <property type="entry name" value="YbjQ_1"/>
    <property type="match status" value="1"/>
</dbReference>
<dbReference type="EMBL" id="BAABIP010000005">
    <property type="protein sequence ID" value="GAA4758175.1"/>
    <property type="molecule type" value="Genomic_DNA"/>
</dbReference>
<comment type="similarity">
    <text evidence="1">Belongs to the UPF0145 family.</text>
</comment>
<dbReference type="Gene3D" id="3.30.110.70">
    <property type="entry name" value="Hypothetical protein apc22750. Chain B"/>
    <property type="match status" value="1"/>
</dbReference>
<comment type="caution">
    <text evidence="2">The sequence shown here is derived from an EMBL/GenBank/DDBJ whole genome shotgun (WGS) entry which is preliminary data.</text>
</comment>
<evidence type="ECO:0000256" key="1">
    <source>
        <dbReference type="ARBA" id="ARBA00010751"/>
    </source>
</evidence>
<organism evidence="2 3">
    <name type="scientific">Flavobacterium hankyongi</name>
    <dbReference type="NCBI Taxonomy" id="1176532"/>
    <lineage>
        <taxon>Bacteria</taxon>
        <taxon>Pseudomonadati</taxon>
        <taxon>Bacteroidota</taxon>
        <taxon>Flavobacteriia</taxon>
        <taxon>Flavobacteriales</taxon>
        <taxon>Flavobacteriaceae</taxon>
        <taxon>Flavobacterium</taxon>
    </lineage>
</organism>
<evidence type="ECO:0000313" key="3">
    <source>
        <dbReference type="Proteomes" id="UP001500141"/>
    </source>
</evidence>
<evidence type="ECO:0008006" key="4">
    <source>
        <dbReference type="Google" id="ProtNLM"/>
    </source>
</evidence>
<proteinExistence type="inferred from homology"/>
<dbReference type="SUPFAM" id="SSF117782">
    <property type="entry name" value="YbjQ-like"/>
    <property type="match status" value="1"/>
</dbReference>
<dbReference type="InterPro" id="IPR002765">
    <property type="entry name" value="UPF0145_YbjQ-like"/>
</dbReference>
<sequence length="222" mass="25232">METIKYKKHFNMENCPNCQVKMTGMFNNNFLLSKDKNNLINVFSGNPETQYCNKCGEDLYLETRLLITTEKNNLLKEIEKLIFKIPVISIQAPLNWDYEILDMITGQTTTGTGVISEFTSTFSDIFGVQSERFNKKLKNGEDLCFTQLRKKTIDIGGNAVIATDIDYSEIGGDKGMLMVCMGGTAVKLKNLEILGEERSRDITRLTEINSRFNYLSTFPLDL</sequence>
<dbReference type="PANTHER" id="PTHR34068:SF1">
    <property type="entry name" value="UPF0145 PROTEIN YBJQ"/>
    <property type="match status" value="1"/>
</dbReference>